<dbReference type="RefSeq" id="WP_046762523.1">
    <property type="nucleotide sequence ID" value="NZ_LBIC01000001.1"/>
</dbReference>
<protein>
    <submittedName>
        <fullName evidence="1">Uncharacterized protein</fullName>
    </submittedName>
</protein>
<accession>A0A0M3AV80</accession>
<dbReference type="EMBL" id="LBIC01000001">
    <property type="protein sequence ID" value="KKW94092.1"/>
    <property type="molecule type" value="Genomic_DNA"/>
</dbReference>
<keyword evidence="2" id="KW-1185">Reference proteome</keyword>
<reference evidence="1 2" key="1">
    <citation type="submission" date="2015-04" db="EMBL/GenBank/DDBJ databases">
        <title>Genome sequence of aromatic hydrocarbons-degrading Sphingobium chungbukense DJ77.</title>
        <authorList>
            <person name="Kim Y.-C."/>
            <person name="Chae J.-C."/>
        </authorList>
    </citation>
    <scope>NUCLEOTIDE SEQUENCE [LARGE SCALE GENOMIC DNA]</scope>
    <source>
        <strain evidence="1 2">DJ77</strain>
    </source>
</reference>
<dbReference type="Proteomes" id="UP000033874">
    <property type="component" value="Unassembled WGS sequence"/>
</dbReference>
<sequence>MLDFYQKLAERDEAATARSLPLTALAEFCAGKDVVIAGTFAQALAPLLPRARVVGIFIPGSLAEVASAPRDLQGGPRCIDPSALAICLPACDILVVSDASWGEAIVSNAGHLSTLANKVRDRIVLPFEGSPLFAACRWVSGHSWVESSDANVWIWANSERSQIEAEICLLRQSGDALALKFHTMTRPGATGDLIIDMGGQCMSAAAPSEWITVPFTAAAPRISISWRTDISALVLSADARRMSFGLVDMHLVAEDGTVVVPPADFMQQSTPDITTARAARSALHAAGFTRVHSLAGSSDGNRRDRFIASSSIMLEGLDCIADDHGAAAPMLLGKGEMAWLFASKSLTACPLRDDVHG</sequence>
<evidence type="ECO:0000313" key="2">
    <source>
        <dbReference type="Proteomes" id="UP000033874"/>
    </source>
</evidence>
<comment type="caution">
    <text evidence="1">The sequence shown here is derived from an EMBL/GenBank/DDBJ whole genome shotgun (WGS) entry which is preliminary data.</text>
</comment>
<dbReference type="STRING" id="56193.YP76_05685"/>
<proteinExistence type="predicted"/>
<organism evidence="1 2">
    <name type="scientific">Sphingobium chungbukense</name>
    <dbReference type="NCBI Taxonomy" id="56193"/>
    <lineage>
        <taxon>Bacteria</taxon>
        <taxon>Pseudomonadati</taxon>
        <taxon>Pseudomonadota</taxon>
        <taxon>Alphaproteobacteria</taxon>
        <taxon>Sphingomonadales</taxon>
        <taxon>Sphingomonadaceae</taxon>
        <taxon>Sphingobium</taxon>
    </lineage>
</organism>
<gene>
    <name evidence="1" type="ORF">YP76_05685</name>
</gene>
<evidence type="ECO:0000313" key="1">
    <source>
        <dbReference type="EMBL" id="KKW94092.1"/>
    </source>
</evidence>
<dbReference type="PATRIC" id="fig|56193.3.peg.1180"/>
<dbReference type="AlphaFoldDB" id="A0A0M3AV80"/>
<name>A0A0M3AV80_9SPHN</name>